<reference evidence="2 3" key="1">
    <citation type="submission" date="2021-03" db="EMBL/GenBank/DDBJ databases">
        <authorList>
            <person name="King G.J."/>
            <person name="Bancroft I."/>
            <person name="Baten A."/>
            <person name="Bloomfield J."/>
            <person name="Borpatragohain P."/>
            <person name="He Z."/>
            <person name="Irish N."/>
            <person name="Irwin J."/>
            <person name="Liu K."/>
            <person name="Mauleon R.P."/>
            <person name="Moore J."/>
            <person name="Morris R."/>
            <person name="Ostergaard L."/>
            <person name="Wang B."/>
            <person name="Wells R."/>
        </authorList>
    </citation>
    <scope>NUCLEOTIDE SEQUENCE [LARGE SCALE GENOMIC DNA]</scope>
    <source>
        <strain evidence="2">R-o-18</strain>
        <tissue evidence="2">Leaf</tissue>
    </source>
</reference>
<evidence type="ECO:0000313" key="3">
    <source>
        <dbReference type="Proteomes" id="UP000823674"/>
    </source>
</evidence>
<evidence type="ECO:0000256" key="1">
    <source>
        <dbReference type="SAM" id="MobiDB-lite"/>
    </source>
</evidence>
<name>A0ABQ7LPM5_BRACM</name>
<feature type="region of interest" description="Disordered" evidence="1">
    <location>
        <begin position="1"/>
        <end position="27"/>
    </location>
</feature>
<sequence>MVKPDLHSDSKHHKEKGGTSSVTPRGTCNIAITTRQFRCDKSGSVRRTTLGYNGWERTTSTAMIGGSFIKENMVRPKDSEDEDMFGAE</sequence>
<organism evidence="2 3">
    <name type="scientific">Brassica rapa subsp. trilocularis</name>
    <dbReference type="NCBI Taxonomy" id="1813537"/>
    <lineage>
        <taxon>Eukaryota</taxon>
        <taxon>Viridiplantae</taxon>
        <taxon>Streptophyta</taxon>
        <taxon>Embryophyta</taxon>
        <taxon>Tracheophyta</taxon>
        <taxon>Spermatophyta</taxon>
        <taxon>Magnoliopsida</taxon>
        <taxon>eudicotyledons</taxon>
        <taxon>Gunneridae</taxon>
        <taxon>Pentapetalae</taxon>
        <taxon>rosids</taxon>
        <taxon>malvids</taxon>
        <taxon>Brassicales</taxon>
        <taxon>Brassicaceae</taxon>
        <taxon>Brassiceae</taxon>
        <taxon>Brassica</taxon>
    </lineage>
</organism>
<dbReference type="Proteomes" id="UP000823674">
    <property type="component" value="Chromosome A08"/>
</dbReference>
<dbReference type="EMBL" id="JADBGQ010000007">
    <property type="protein sequence ID" value="KAG5388532.1"/>
    <property type="molecule type" value="Genomic_DNA"/>
</dbReference>
<keyword evidence="3" id="KW-1185">Reference proteome</keyword>
<comment type="caution">
    <text evidence="2">The sequence shown here is derived from an EMBL/GenBank/DDBJ whole genome shotgun (WGS) entry which is preliminary data.</text>
</comment>
<protein>
    <submittedName>
        <fullName evidence="2">Uncharacterized protein</fullName>
    </submittedName>
</protein>
<feature type="compositionally biased region" description="Polar residues" evidence="1">
    <location>
        <begin position="18"/>
        <end position="27"/>
    </location>
</feature>
<evidence type="ECO:0000313" key="2">
    <source>
        <dbReference type="EMBL" id="KAG5388532.1"/>
    </source>
</evidence>
<proteinExistence type="predicted"/>
<accession>A0ABQ7LPM5</accession>
<gene>
    <name evidence="2" type="primary">A08g503460.1_BraROA</name>
    <name evidence="2" type="ORF">IGI04_030073</name>
</gene>